<dbReference type="SUPFAM" id="SSF54695">
    <property type="entry name" value="POZ domain"/>
    <property type="match status" value="1"/>
</dbReference>
<dbReference type="InterPro" id="IPR000210">
    <property type="entry name" value="BTB/POZ_dom"/>
</dbReference>
<evidence type="ECO:0000313" key="2">
    <source>
        <dbReference type="EMBL" id="CAF0806879.1"/>
    </source>
</evidence>
<protein>
    <recommendedName>
        <fullName evidence="1">BTB domain-containing protein</fullName>
    </recommendedName>
</protein>
<comment type="caution">
    <text evidence="2">The sequence shown here is derived from an EMBL/GenBank/DDBJ whole genome shotgun (WGS) entry which is preliminary data.</text>
</comment>
<organism evidence="2 3">
    <name type="scientific">Brachionus calyciflorus</name>
    <dbReference type="NCBI Taxonomy" id="104777"/>
    <lineage>
        <taxon>Eukaryota</taxon>
        <taxon>Metazoa</taxon>
        <taxon>Spiralia</taxon>
        <taxon>Gnathifera</taxon>
        <taxon>Rotifera</taxon>
        <taxon>Eurotatoria</taxon>
        <taxon>Monogononta</taxon>
        <taxon>Pseudotrocha</taxon>
        <taxon>Ploima</taxon>
        <taxon>Brachionidae</taxon>
        <taxon>Brachionus</taxon>
    </lineage>
</organism>
<gene>
    <name evidence="2" type="ORF">OXX778_LOCUS6765</name>
</gene>
<keyword evidence="3" id="KW-1185">Reference proteome</keyword>
<dbReference type="Proteomes" id="UP000663879">
    <property type="component" value="Unassembled WGS sequence"/>
</dbReference>
<dbReference type="EMBL" id="CAJNOC010000821">
    <property type="protein sequence ID" value="CAF0806879.1"/>
    <property type="molecule type" value="Genomic_DNA"/>
</dbReference>
<dbReference type="InterPro" id="IPR011333">
    <property type="entry name" value="SKP1/BTB/POZ_sf"/>
</dbReference>
<proteinExistence type="predicted"/>
<dbReference type="SMART" id="SM00225">
    <property type="entry name" value="BTB"/>
    <property type="match status" value="1"/>
</dbReference>
<accession>A0A813TBY6</accession>
<evidence type="ECO:0000313" key="3">
    <source>
        <dbReference type="Proteomes" id="UP000663879"/>
    </source>
</evidence>
<name>A0A813TBY6_9BILA</name>
<evidence type="ECO:0000259" key="1">
    <source>
        <dbReference type="PROSITE" id="PS50097"/>
    </source>
</evidence>
<feature type="domain" description="BTB" evidence="1">
    <location>
        <begin position="86"/>
        <end position="157"/>
    </location>
</feature>
<dbReference type="PROSITE" id="PS50096">
    <property type="entry name" value="IQ"/>
    <property type="match status" value="1"/>
</dbReference>
<dbReference type="CDD" id="cd18186">
    <property type="entry name" value="BTB_POZ_ZBTB_KLHL-like"/>
    <property type="match status" value="1"/>
</dbReference>
<dbReference type="CDD" id="cd23767">
    <property type="entry name" value="IQCD"/>
    <property type="match status" value="1"/>
</dbReference>
<dbReference type="PROSITE" id="PS50097">
    <property type="entry name" value="BTB"/>
    <property type="match status" value="1"/>
</dbReference>
<dbReference type="AlphaFoldDB" id="A0A813TBY6"/>
<sequence>MNVNFDDLCLVLDGAALTIQSAWRKYKFRQALSLKINIKRLRHSLEHETYESEPSFVSSSISPSETESQTFLKNFSIYCLKSNFLCDVSIYVNNKIYLCHSVVLWCNSRYFKSLLEKYENRCEIEDVRNFKFQVLCSNDCWEIVQNYMYGFDVTIKKGLLDELIYVTKQLKIDSLLDELTELLNRTESRECVFENLNKNQNCNSSSNASIPVTLSTFSISDNQEILTMNSKQPFQLISSYYKFFKCVVNFYRQKRLSLSKTLYYLSTNYIDYTKMSESQLNKCLLMLKTHLKLCNSDLIVQIIDIYLNKVF</sequence>
<dbReference type="Pfam" id="PF00651">
    <property type="entry name" value="BTB"/>
    <property type="match status" value="1"/>
</dbReference>
<dbReference type="OrthoDB" id="10484460at2759"/>
<reference evidence="2" key="1">
    <citation type="submission" date="2021-02" db="EMBL/GenBank/DDBJ databases">
        <authorList>
            <person name="Nowell W R."/>
        </authorList>
    </citation>
    <scope>NUCLEOTIDE SEQUENCE</scope>
    <source>
        <strain evidence="2">Ploen Becks lab</strain>
    </source>
</reference>
<dbReference type="Gene3D" id="3.30.710.10">
    <property type="entry name" value="Potassium Channel Kv1.1, Chain A"/>
    <property type="match status" value="1"/>
</dbReference>